<protein>
    <submittedName>
        <fullName evidence="1">Uncharacterized protein</fullName>
    </submittedName>
</protein>
<proteinExistence type="predicted"/>
<name>A0A420WA39_9PROT</name>
<evidence type="ECO:0000313" key="1">
    <source>
        <dbReference type="EMBL" id="RKQ64142.1"/>
    </source>
</evidence>
<dbReference type="AlphaFoldDB" id="A0A420WA39"/>
<reference evidence="1 2" key="1">
    <citation type="submission" date="2018-10" db="EMBL/GenBank/DDBJ databases">
        <title>Comparative analysis of microorganisms from saline springs in Andes Mountain Range, Colombia.</title>
        <authorList>
            <person name="Rubin E."/>
        </authorList>
    </citation>
    <scope>NUCLEOTIDE SEQUENCE [LARGE SCALE GENOMIC DNA]</scope>
    <source>
        <strain evidence="1 2">USBA 36</strain>
    </source>
</reference>
<organism evidence="1 2">
    <name type="scientific">Oceanibaculum indicum</name>
    <dbReference type="NCBI Taxonomy" id="526216"/>
    <lineage>
        <taxon>Bacteria</taxon>
        <taxon>Pseudomonadati</taxon>
        <taxon>Pseudomonadota</taxon>
        <taxon>Alphaproteobacteria</taxon>
        <taxon>Rhodospirillales</taxon>
        <taxon>Oceanibaculaceae</taxon>
        <taxon>Oceanibaculum</taxon>
    </lineage>
</organism>
<dbReference type="Proteomes" id="UP000277424">
    <property type="component" value="Unassembled WGS sequence"/>
</dbReference>
<evidence type="ECO:0000313" key="2">
    <source>
        <dbReference type="Proteomes" id="UP000277424"/>
    </source>
</evidence>
<gene>
    <name evidence="1" type="ORF">BCL74_3673</name>
</gene>
<dbReference type="RefSeq" id="WP_183078038.1">
    <property type="nucleotide sequence ID" value="NZ_RBIG01000010.1"/>
</dbReference>
<comment type="caution">
    <text evidence="1">The sequence shown here is derived from an EMBL/GenBank/DDBJ whole genome shotgun (WGS) entry which is preliminary data.</text>
</comment>
<dbReference type="EMBL" id="RBIG01000010">
    <property type="protein sequence ID" value="RKQ64142.1"/>
    <property type="molecule type" value="Genomic_DNA"/>
</dbReference>
<accession>A0A420WA39</accession>
<feature type="non-terminal residue" evidence="1">
    <location>
        <position position="1"/>
    </location>
</feature>
<sequence length="121" mass="13862">TTKLMASFPEGARNNYGAARKALNIYLFACARDHMARSRYRLDRIEPALELPIDRHAIDYLKRQAKDEASQQTLKRFSFINQLDEDIHSAIQAVAAKVAECHGVMRCELDLLAWRNEDEAI</sequence>